<evidence type="ECO:0000256" key="6">
    <source>
        <dbReference type="ARBA" id="ARBA00023014"/>
    </source>
</evidence>
<dbReference type="GO" id="GO:0046872">
    <property type="term" value="F:metal ion binding"/>
    <property type="evidence" value="ECO:0007669"/>
    <property type="project" value="UniProtKB-KW"/>
</dbReference>
<dbReference type="InterPro" id="IPR051536">
    <property type="entry name" value="UDG_Type-4/5"/>
</dbReference>
<feature type="domain" description="Uracil-DNA glycosylase-like" evidence="8">
    <location>
        <begin position="39"/>
        <end position="194"/>
    </location>
</feature>
<dbReference type="GO" id="GO:0051539">
    <property type="term" value="F:4 iron, 4 sulfur cluster binding"/>
    <property type="evidence" value="ECO:0007669"/>
    <property type="project" value="UniProtKB-KW"/>
</dbReference>
<dbReference type="Gene3D" id="3.40.470.10">
    <property type="entry name" value="Uracil-DNA glycosylase-like domain"/>
    <property type="match status" value="1"/>
</dbReference>
<proteinExistence type="predicted"/>
<dbReference type="InterPro" id="IPR005122">
    <property type="entry name" value="Uracil-DNA_glycosylase-like"/>
</dbReference>
<keyword evidence="1" id="KW-0004">4Fe-4S</keyword>
<name>A0A0B5FX09_9BACT</name>
<dbReference type="KEGG" id="gsb:GSUB_16645"/>
<evidence type="ECO:0000256" key="3">
    <source>
        <dbReference type="ARBA" id="ARBA00022763"/>
    </source>
</evidence>
<dbReference type="HOGENOM" id="CLU_1298311_0_0_7"/>
<evidence type="ECO:0000313" key="9">
    <source>
        <dbReference type="EMBL" id="AJF08136.1"/>
    </source>
</evidence>
<keyword evidence="10" id="KW-1185">Reference proteome</keyword>
<dbReference type="PANTHER" id="PTHR33693:SF3">
    <property type="entry name" value="TYPE-5 URACIL-DNA GLYCOSYLASE"/>
    <property type="match status" value="1"/>
</dbReference>
<keyword evidence="5" id="KW-0408">Iron</keyword>
<evidence type="ECO:0000256" key="2">
    <source>
        <dbReference type="ARBA" id="ARBA00022723"/>
    </source>
</evidence>
<reference evidence="9 10" key="1">
    <citation type="journal article" date="2015" name="Genome Announc.">
        <title>Genomes of Geoalkalibacter ferrihydriticus Z-0531T and Geoalkalibacter subterraneus Red1T, Two Haloalkaliphilic Metal-Reducing Deltaproteobacteria.</title>
        <authorList>
            <person name="Badalamenti J.P."/>
            <person name="Krajmalnik-Brown R."/>
            <person name="Torres C.I."/>
            <person name="Bond D.R."/>
        </authorList>
    </citation>
    <scope>NUCLEOTIDE SEQUENCE [LARGE SCALE GENOMIC DNA]</scope>
    <source>
        <strain evidence="9 10">Red1</strain>
        <plasmid evidence="10">Plasmid pGSUB1</plasmid>
    </source>
</reference>
<keyword evidence="3" id="KW-0227">DNA damage</keyword>
<evidence type="ECO:0000256" key="1">
    <source>
        <dbReference type="ARBA" id="ARBA00022485"/>
    </source>
</evidence>
<dbReference type="Proteomes" id="UP000035036">
    <property type="component" value="Plasmid pGSUB1"/>
</dbReference>
<dbReference type="AlphaFoldDB" id="A0A0B5FX09"/>
<evidence type="ECO:0000256" key="5">
    <source>
        <dbReference type="ARBA" id="ARBA00023004"/>
    </source>
</evidence>
<evidence type="ECO:0000256" key="4">
    <source>
        <dbReference type="ARBA" id="ARBA00022801"/>
    </source>
</evidence>
<keyword evidence="4" id="KW-0378">Hydrolase</keyword>
<keyword evidence="9" id="KW-0614">Plasmid</keyword>
<dbReference type="InterPro" id="IPR036895">
    <property type="entry name" value="Uracil-DNA_glycosylase-like_sf"/>
</dbReference>
<evidence type="ECO:0000256" key="7">
    <source>
        <dbReference type="ARBA" id="ARBA00023204"/>
    </source>
</evidence>
<keyword evidence="7" id="KW-0234">DNA repair</keyword>
<evidence type="ECO:0000313" key="10">
    <source>
        <dbReference type="Proteomes" id="UP000035036"/>
    </source>
</evidence>
<dbReference type="RefSeq" id="WP_040202763.1">
    <property type="nucleotide sequence ID" value="NZ_CP010312.1"/>
</dbReference>
<dbReference type="GO" id="GO:0097506">
    <property type="term" value="F:deaminated base DNA N-glycosylase activity"/>
    <property type="evidence" value="ECO:0007669"/>
    <property type="project" value="UniProtKB-ARBA"/>
</dbReference>
<sequence length="212" mass="23848">MVLEKSFNNCWQCPFWSSNDGKIHAFVPGESNCEILDMVKVLVLAEAPAKNEWSASRPLAPQGTAGKRFRTQMERSGLAKIPHYIANVVMCTNLENTSKNRIKNHNPPENVRLRCLSHWQRLVQACRPEVVFLLGATALKSVCPQMDLGKNSFAQIRRESNGSRLNFLPGCPQVVVTHHPSRLTYQAAGNSVWQQFTEDFETVVRLAEKASE</sequence>
<organism evidence="9 10">
    <name type="scientific">Geoalkalibacter subterraneus</name>
    <dbReference type="NCBI Taxonomy" id="483547"/>
    <lineage>
        <taxon>Bacteria</taxon>
        <taxon>Pseudomonadati</taxon>
        <taxon>Thermodesulfobacteriota</taxon>
        <taxon>Desulfuromonadia</taxon>
        <taxon>Desulfuromonadales</taxon>
        <taxon>Geoalkalibacteraceae</taxon>
        <taxon>Geoalkalibacter</taxon>
    </lineage>
</organism>
<dbReference type="PANTHER" id="PTHR33693">
    <property type="entry name" value="TYPE-5 URACIL-DNA GLYCOSYLASE"/>
    <property type="match status" value="1"/>
</dbReference>
<keyword evidence="2" id="KW-0479">Metal-binding</keyword>
<protein>
    <recommendedName>
        <fullName evidence="8">Uracil-DNA glycosylase-like domain-containing protein</fullName>
    </recommendedName>
</protein>
<dbReference type="Pfam" id="PF03167">
    <property type="entry name" value="UDG"/>
    <property type="match status" value="1"/>
</dbReference>
<dbReference type="GO" id="GO:0006281">
    <property type="term" value="P:DNA repair"/>
    <property type="evidence" value="ECO:0007669"/>
    <property type="project" value="UniProtKB-KW"/>
</dbReference>
<geneLocation type="plasmid" evidence="9 10">
    <name>pGSUB1</name>
</geneLocation>
<evidence type="ECO:0000259" key="8">
    <source>
        <dbReference type="Pfam" id="PF03167"/>
    </source>
</evidence>
<dbReference type="EMBL" id="CP010312">
    <property type="protein sequence ID" value="AJF08136.1"/>
    <property type="molecule type" value="Genomic_DNA"/>
</dbReference>
<dbReference type="SUPFAM" id="SSF52141">
    <property type="entry name" value="Uracil-DNA glycosylase-like"/>
    <property type="match status" value="1"/>
</dbReference>
<keyword evidence="6" id="KW-0411">Iron-sulfur</keyword>
<gene>
    <name evidence="9" type="ORF">GSUB_16645</name>
</gene>
<accession>A0A0B5FX09</accession>